<dbReference type="GO" id="GO:0004483">
    <property type="term" value="F:methyltransferase cap1 activity"/>
    <property type="evidence" value="ECO:0007669"/>
    <property type="project" value="UniProtKB-UniRule"/>
</dbReference>
<feature type="region of interest" description="Disordered" evidence="2">
    <location>
        <begin position="901"/>
        <end position="971"/>
    </location>
</feature>
<keyword evidence="1" id="KW-0949">S-adenosyl-L-methionine</keyword>
<evidence type="ECO:0000256" key="2">
    <source>
        <dbReference type="SAM" id="MobiDB-lite"/>
    </source>
</evidence>
<comment type="function">
    <text evidence="1">S-adenosyl-L-methionine-dependent methyltransferase that mediates RNA cap1 2'-O-ribose methylation to the 5'-cap structure of RNAs. Methylates the ribose of the first nucleotide of a m(7)GpppG-capped mRNA to produce m(7)GpppNmp (cap1).</text>
</comment>
<dbReference type="GO" id="GO:0032259">
    <property type="term" value="P:methylation"/>
    <property type="evidence" value="ECO:0007669"/>
    <property type="project" value="UniProtKB-KW"/>
</dbReference>
<name>F0V8J4_NEOCL</name>
<reference evidence="5" key="1">
    <citation type="journal article" date="2012" name="PLoS Pathog.">
        <title>Comparative genomics of the apicomplexan parasites Toxoplasma gondii and Neospora caninum: Coccidia differing in host range and transmission strategy.</title>
        <authorList>
            <person name="Reid A.J."/>
            <person name="Vermont S.J."/>
            <person name="Cotton J.A."/>
            <person name="Harris D."/>
            <person name="Hill-Cawthorne G.A."/>
            <person name="Konen-Waisman S."/>
            <person name="Latham S.M."/>
            <person name="Mourier T."/>
            <person name="Norton R."/>
            <person name="Quail M.A."/>
            <person name="Sanders M."/>
            <person name="Shanmugam D."/>
            <person name="Sohal A."/>
            <person name="Wasmuth J.D."/>
            <person name="Brunk B."/>
            <person name="Grigg M.E."/>
            <person name="Howard J.C."/>
            <person name="Parkinson J."/>
            <person name="Roos D.S."/>
            <person name="Trees A.J."/>
            <person name="Berriman M."/>
            <person name="Pain A."/>
            <person name="Wastling J.M."/>
        </authorList>
    </citation>
    <scope>NUCLEOTIDE SEQUENCE [LARGE SCALE GENOMIC DNA]</scope>
    <source>
        <strain evidence="5">Liverpool</strain>
    </source>
</reference>
<feature type="region of interest" description="Disordered" evidence="2">
    <location>
        <begin position="1479"/>
        <end position="1572"/>
    </location>
</feature>
<keyword evidence="1" id="KW-0507">mRNA processing</keyword>
<dbReference type="OrthoDB" id="10251234at2759"/>
<dbReference type="RefSeq" id="XP_003880070.1">
    <property type="nucleotide sequence ID" value="XM_003880021.1"/>
</dbReference>
<feature type="compositionally biased region" description="Basic and acidic residues" evidence="2">
    <location>
        <begin position="373"/>
        <end position="393"/>
    </location>
</feature>
<dbReference type="GO" id="GO:0005634">
    <property type="term" value="C:nucleus"/>
    <property type="evidence" value="ECO:0007669"/>
    <property type="project" value="UniProtKB-SubCell"/>
</dbReference>
<feature type="compositionally biased region" description="Low complexity" evidence="2">
    <location>
        <begin position="1489"/>
        <end position="1502"/>
    </location>
</feature>
<proteinExistence type="predicted"/>
<feature type="region of interest" description="Disordered" evidence="2">
    <location>
        <begin position="1"/>
        <end position="28"/>
    </location>
</feature>
<keyword evidence="1 4" id="KW-0489">Methyltransferase</keyword>
<protein>
    <recommendedName>
        <fullName evidence="1">Cap-specific mRNA (nucleoside-2'-O-)-methyltransferase 1</fullName>
        <ecNumber evidence="1">2.1.1.57</ecNumber>
    </recommendedName>
    <alternativeName>
        <fullName evidence="1">Cap1 2'O-ribose methyltransferase 1</fullName>
    </alternativeName>
</protein>
<dbReference type="GO" id="GO:0006370">
    <property type="term" value="P:7-methylguanosine mRNA capping"/>
    <property type="evidence" value="ECO:0007669"/>
    <property type="project" value="UniProtKB-UniRule"/>
</dbReference>
<dbReference type="InterPro" id="IPR002877">
    <property type="entry name" value="RNA_MeTrfase_FtsJ_dom"/>
</dbReference>
<dbReference type="GO" id="GO:0016556">
    <property type="term" value="P:mRNA modification"/>
    <property type="evidence" value="ECO:0007669"/>
    <property type="project" value="UniProtKB-UniRule"/>
</dbReference>
<keyword evidence="1 4" id="KW-0808">Transferase</keyword>
<feature type="domain" description="Ribosomal RNA methyltransferase FtsJ" evidence="3">
    <location>
        <begin position="1078"/>
        <end position="1193"/>
    </location>
</feature>
<dbReference type="eggNOG" id="KOG3673">
    <property type="taxonomic scope" value="Eukaryota"/>
</dbReference>
<evidence type="ECO:0000259" key="3">
    <source>
        <dbReference type="Pfam" id="PF01728"/>
    </source>
</evidence>
<feature type="compositionally biased region" description="Basic and acidic residues" evidence="2">
    <location>
        <begin position="1914"/>
        <end position="1927"/>
    </location>
</feature>
<dbReference type="GeneID" id="13446093"/>
<keyword evidence="1" id="KW-0539">Nucleus</keyword>
<feature type="compositionally biased region" description="Basic and acidic residues" evidence="2">
    <location>
        <begin position="937"/>
        <end position="948"/>
    </location>
</feature>
<gene>
    <name evidence="4" type="ORF">NCLIV_005110</name>
</gene>
<keyword evidence="5" id="KW-1185">Reference proteome</keyword>
<dbReference type="EMBL" id="FR823382">
    <property type="protein sequence ID" value="CBZ50035.1"/>
    <property type="molecule type" value="Genomic_DNA"/>
</dbReference>
<evidence type="ECO:0000313" key="4">
    <source>
        <dbReference type="EMBL" id="CBZ50035.1"/>
    </source>
</evidence>
<feature type="compositionally biased region" description="Basic and acidic residues" evidence="2">
    <location>
        <begin position="1555"/>
        <end position="1565"/>
    </location>
</feature>
<feature type="region of interest" description="Disordered" evidence="2">
    <location>
        <begin position="986"/>
        <end position="1087"/>
    </location>
</feature>
<feature type="compositionally biased region" description="Basic and acidic residues" evidence="2">
    <location>
        <begin position="1503"/>
        <end position="1528"/>
    </location>
</feature>
<feature type="region of interest" description="Disordered" evidence="2">
    <location>
        <begin position="2094"/>
        <end position="2132"/>
    </location>
</feature>
<comment type="subcellular location">
    <subcellularLocation>
        <location evidence="1">Nucleus</location>
    </subcellularLocation>
</comment>
<dbReference type="PANTHER" id="PTHR16121">
    <property type="entry name" value="CAP-SPECIFIC MRNA (NUCLEOSIDE-2'-O-)-METHYLTRANSFERASE 1-RELATED"/>
    <property type="match status" value="1"/>
</dbReference>
<dbReference type="OMA" id="RHIENYQ"/>
<feature type="compositionally biased region" description="Basic and acidic residues" evidence="2">
    <location>
        <begin position="7"/>
        <end position="22"/>
    </location>
</feature>
<organism evidence="4 5">
    <name type="scientific">Neospora caninum (strain Liverpool)</name>
    <dbReference type="NCBI Taxonomy" id="572307"/>
    <lineage>
        <taxon>Eukaryota</taxon>
        <taxon>Sar</taxon>
        <taxon>Alveolata</taxon>
        <taxon>Apicomplexa</taxon>
        <taxon>Conoidasida</taxon>
        <taxon>Coccidia</taxon>
        <taxon>Eucoccidiorida</taxon>
        <taxon>Eimeriorina</taxon>
        <taxon>Sarcocystidae</taxon>
        <taxon>Neospora</taxon>
    </lineage>
</organism>
<dbReference type="Gene3D" id="3.40.50.12760">
    <property type="match status" value="1"/>
</dbReference>
<feature type="region of interest" description="Disordered" evidence="2">
    <location>
        <begin position="594"/>
        <end position="638"/>
    </location>
</feature>
<feature type="compositionally biased region" description="Polar residues" evidence="2">
    <location>
        <begin position="998"/>
        <end position="1017"/>
    </location>
</feature>
<feature type="region of interest" description="Disordered" evidence="2">
    <location>
        <begin position="1413"/>
        <end position="1465"/>
    </location>
</feature>
<feature type="compositionally biased region" description="Basic and acidic residues" evidence="2">
    <location>
        <begin position="1063"/>
        <end position="1082"/>
    </location>
</feature>
<feature type="compositionally biased region" description="Basic and acidic residues" evidence="2">
    <location>
        <begin position="800"/>
        <end position="814"/>
    </location>
</feature>
<feature type="compositionally biased region" description="Polar residues" evidence="2">
    <location>
        <begin position="915"/>
        <end position="933"/>
    </location>
</feature>
<feature type="region of interest" description="Disordered" evidence="2">
    <location>
        <begin position="254"/>
        <end position="276"/>
    </location>
</feature>
<feature type="compositionally biased region" description="Polar residues" evidence="2">
    <location>
        <begin position="1633"/>
        <end position="1642"/>
    </location>
</feature>
<feature type="compositionally biased region" description="Basic and acidic residues" evidence="2">
    <location>
        <begin position="51"/>
        <end position="74"/>
    </location>
</feature>
<keyword evidence="1" id="KW-0506">mRNA capping</keyword>
<sequence>MRASGRSHWDTDGHAGRQKGEGRVTPVRRSVDFERTGLGRVDCALLRAEAEDQARLPGTHLEDECRGLRQREGLAPESFSPASESNRGSDRCRTASRWHPDNPYAAGFPGPQSDVCLPFSTPESQHEPTQLKTEGDECNLTRLEAFYGISSSPWRATLISENEGNTFTASVPGCTQKPFCNETSVFAGNTKPSPRDGGDGYVRSSPGLKGASCAALSLERFATRGNRANDRARPSVISVRPNFLASQAEHWTGSNAAEWGGDLRSKGEREEEEANAARREMMEQMLRMEENDPGMAVGDERAQLLHRLLIVPQLEFFKIRVGAAPVPRLTSEATEGSFLGRNEPTGRGVFPVSDGGRGKATPGSEDPPARSNSQREGDRRTPQDDAKNNEKTDCSPAVPVTGAGRRSEKAGPNQDGQESEAILRATHGVFSRTESSAGPASAAVGEQEDRPKAGPAAIDGPKSCEKRAKREGCGASFGVFKADRNPEAGSEPNENRGVPMQVGASTDSCRFLSGTFCDADAVRSLWTKKTRLDSIFDEELGDEAGKELGGRGDKAQAERDSIVAIKQETEKAKREDDSGNVVFASELMTNGVECRQPQETCSHGSPETRGGDSTRKDKDEKDHELSASLERGQIGAGPGEELQALQIEKVLLSTHGDSVRLPVGSGPFGGSSRGEKGKSSFVRQQKVSCSIEGEGETCRSPRVSSENEENLRVFVDICGGPGAWSLFLLKPIKGQAGPVLQGSAESILRPAMPPLLYAPAEEELEANSLERGGKVSVDDRVRSVGAAGAFHGDAKNGVGKTKDGTATEQREDARASTTSESLSDFPCAPVVCGFGMTLATGAADGDRRKARTLWYPHLAGNPRWKALWGADGTGNVYRGKNLAHGKAAVSRWVAEAAKQFQKKGVRGDHRGSFGDSASVTETKRSGSAATGSMETEALLRRADARKDACSGTPVDATAHMGGTGLADAPETELKAATVSERNSFVADRAGESGKESEQPGSQLWSQESLSTSASSDTFLEGSHVSAPKADVPPLPRPDTAWLQAAGAQGSTEAATKETAFLGRGDKNSGEARKGGTDTRDTPDTQDAETYQGVPHVCLVVADGGFHLAIDEKTGRHIENYQELLCARLLLSELLFALMLLEEGGNFVCKIFDTFTHFTASLVYIVARLFEDCAIIKPIRSRAANSERYLVGLRLKRRSSAEFRSLFDVVRSVHGMWERHGEVREKLAEDESPDSLVPVDVLTSDEAFVESLGNACRFLCKKQTLALDLIYRKYVELKASLQISAVLKPSADGLFRLPRLVASRRPPLPFSGGSTGSGEPASRNPRECPSEKSVSSAQVAVRWGSAPSQTAHSPCAGGSLVASSEGLGGAFAWWGGQPQNSGDSGRESGQRGVPSGVWRTQKSRACAEAFESWETPRDRREGLLSRPEGWLGHESSGGSRWRSSPVGCCSGEETDRESSSGAGEDADACAYADVRSASRRGAHVKEEESSTSGGSASAVSGGAREAEAGKEAEEGKMKTPEELYEERMKQLQSHHERRLRHKAGLASSGRRGGRNGPREAPRESRDLPPFNCQGQSSCFAEFPGNSLEANLLSLPFAKGGALHNPISAPAQRGVRTGGEGVEERKEAGAHFGSFQRQSGTRRSPGSPLVAMHSEELCPPVGSSEGGVSRTGGSVFVDGSPKQETDLFSHPFQASSSLQPQFSARPLGIPQLHAHRPNPETMASSVANLLSAYGSGSSSPLQGQAPVASSSESRQSLPATLFAPSASLTISSAQLPHTFPVNLAAALLTRAPVPEGKICAPSCSPSDGQCNPAAAHGLAQGPFPDLEMDAAKDGTAVTRNHFRSPSAAANLAAQILMTPKRQPEAAAGRETAKANSGQMHACAPCQGNVLAENTVVQGLAGITGQRGLCGGISDREASDEKEARGRAAQDAHGMQQSPEPVKVSPGGVDYRTQVQLLLEHSRLLLGDGGGFKPSAAAAFKSNNRFNSLTGIETPGPLLAFHDPPSEALSPFIQSTSGEREGGKAGAAQQDRAIPSKIAETIAQKAPVRPEEASAGGPAPSEAASGEVARKAEFSGEKNSANSLVMKIFRVETRRAEQTGRMVTQQREGEGGKEGGIVKAVEERGEGVDEAVFGK</sequence>
<dbReference type="PANTHER" id="PTHR16121:SF0">
    <property type="entry name" value="CAP-SPECIFIC MRNA (NUCLEOSIDE-2'-O-)-METHYLTRANSFERASE 1"/>
    <property type="match status" value="1"/>
</dbReference>
<feature type="compositionally biased region" description="Basic and acidic residues" evidence="2">
    <location>
        <begin position="1413"/>
        <end position="1422"/>
    </location>
</feature>
<dbReference type="InterPro" id="IPR029063">
    <property type="entry name" value="SAM-dependent_MTases_sf"/>
</dbReference>
<dbReference type="SUPFAM" id="SSF53335">
    <property type="entry name" value="S-adenosyl-L-methionine-dependent methyltransferases"/>
    <property type="match status" value="1"/>
</dbReference>
<feature type="region of interest" description="Disordered" evidence="2">
    <location>
        <begin position="1371"/>
        <end position="1401"/>
    </location>
</feature>
<feature type="region of interest" description="Disordered" evidence="2">
    <location>
        <begin position="2001"/>
        <end position="2074"/>
    </location>
</feature>
<dbReference type="InParanoid" id="F0V8J4"/>
<feature type="region of interest" description="Disordered" evidence="2">
    <location>
        <begin position="541"/>
        <end position="560"/>
    </location>
</feature>
<feature type="compositionally biased region" description="Basic and acidic residues" evidence="2">
    <location>
        <begin position="988"/>
        <end position="997"/>
    </location>
</feature>
<feature type="compositionally biased region" description="Basic and acidic residues" evidence="2">
    <location>
        <begin position="261"/>
        <end position="276"/>
    </location>
</feature>
<dbReference type="GO" id="GO:0003676">
    <property type="term" value="F:nucleic acid binding"/>
    <property type="evidence" value="ECO:0007669"/>
    <property type="project" value="UniProtKB-UniRule"/>
</dbReference>
<feature type="compositionally biased region" description="Low complexity" evidence="2">
    <location>
        <begin position="2050"/>
        <end position="2064"/>
    </location>
</feature>
<evidence type="ECO:0000256" key="1">
    <source>
        <dbReference type="RuleBase" id="RU368012"/>
    </source>
</evidence>
<dbReference type="VEuPathDB" id="ToxoDB:NCLIV_005110"/>
<feature type="region of interest" description="Disordered" evidence="2">
    <location>
        <begin position="431"/>
        <end position="501"/>
    </location>
</feature>
<feature type="compositionally biased region" description="Basic and acidic residues" evidence="2">
    <location>
        <begin position="462"/>
        <end position="472"/>
    </location>
</feature>
<feature type="compositionally biased region" description="Basic and acidic residues" evidence="2">
    <location>
        <begin position="609"/>
        <end position="625"/>
    </location>
</feature>
<evidence type="ECO:0000313" key="5">
    <source>
        <dbReference type="Proteomes" id="UP000007494"/>
    </source>
</evidence>
<dbReference type="Pfam" id="PF01728">
    <property type="entry name" value="FtsJ"/>
    <property type="match status" value="1"/>
</dbReference>
<feature type="region of interest" description="Disordered" evidence="2">
    <location>
        <begin position="51"/>
        <end position="110"/>
    </location>
</feature>
<feature type="region of interest" description="Disordered" evidence="2">
    <location>
        <begin position="1603"/>
        <end position="1648"/>
    </location>
</feature>
<feature type="region of interest" description="Disordered" evidence="2">
    <location>
        <begin position="1305"/>
        <end position="1333"/>
    </location>
</feature>
<comment type="catalytic activity">
    <reaction evidence="1">
        <text>a 5'-end (N(7)-methyl 5'-triphosphoguanosine)-ribonucleoside in mRNA + S-adenosyl-L-methionine = a 5'-end (N(7)-methyl 5'-triphosphoguanosine)-(2'-O-methyl-ribonucleoside) in mRNA + S-adenosyl-L-homocysteine + H(+)</text>
        <dbReference type="Rhea" id="RHEA:67020"/>
        <dbReference type="Rhea" id="RHEA-COMP:17167"/>
        <dbReference type="Rhea" id="RHEA-COMP:17168"/>
        <dbReference type="ChEBI" id="CHEBI:15378"/>
        <dbReference type="ChEBI" id="CHEBI:57856"/>
        <dbReference type="ChEBI" id="CHEBI:59789"/>
        <dbReference type="ChEBI" id="CHEBI:156461"/>
        <dbReference type="ChEBI" id="CHEBI:167609"/>
        <dbReference type="EC" id="2.1.1.57"/>
    </reaction>
</comment>
<dbReference type="GO" id="GO:0005737">
    <property type="term" value="C:cytoplasm"/>
    <property type="evidence" value="ECO:0007669"/>
    <property type="project" value="TreeGrafter"/>
</dbReference>
<dbReference type="EC" id="2.1.1.57" evidence="1"/>
<dbReference type="Proteomes" id="UP000007494">
    <property type="component" value="Chromosome II"/>
</dbReference>
<feature type="region of interest" description="Disordered" evidence="2">
    <location>
        <begin position="1914"/>
        <end position="1945"/>
    </location>
</feature>
<dbReference type="InterPro" id="IPR050851">
    <property type="entry name" value="mRNA_Cap_2O-Ribose_MeTrfase"/>
</dbReference>
<feature type="region of interest" description="Disordered" evidence="2">
    <location>
        <begin position="792"/>
        <end position="820"/>
    </location>
</feature>
<accession>F0V8J4</accession>
<feature type="region of interest" description="Disordered" evidence="2">
    <location>
        <begin position="335"/>
        <end position="419"/>
    </location>
</feature>
<feature type="compositionally biased region" description="Basic and acidic residues" evidence="2">
    <location>
        <begin position="543"/>
        <end position="560"/>
    </location>
</feature>